<feature type="signal peptide" evidence="2">
    <location>
        <begin position="1"/>
        <end position="22"/>
    </location>
</feature>
<protein>
    <recommendedName>
        <fullName evidence="5">S9 family peptidase</fullName>
    </recommendedName>
</protein>
<evidence type="ECO:0000313" key="4">
    <source>
        <dbReference type="Proteomes" id="UP000215199"/>
    </source>
</evidence>
<accession>A0A229T2J8</accession>
<dbReference type="PROSITE" id="PS51257">
    <property type="entry name" value="PROKAR_LIPOPROTEIN"/>
    <property type="match status" value="1"/>
</dbReference>
<comment type="caution">
    <text evidence="3">The sequence shown here is derived from an EMBL/GenBank/DDBJ whole genome shotgun (WGS) entry which is preliminary data.</text>
</comment>
<organism evidence="3 4">
    <name type="scientific">Amycolatopsis vastitatis</name>
    <dbReference type="NCBI Taxonomy" id="1905142"/>
    <lineage>
        <taxon>Bacteria</taxon>
        <taxon>Bacillati</taxon>
        <taxon>Actinomycetota</taxon>
        <taxon>Actinomycetes</taxon>
        <taxon>Pseudonocardiales</taxon>
        <taxon>Pseudonocardiaceae</taxon>
        <taxon>Amycolatopsis</taxon>
    </lineage>
</organism>
<sequence length="337" mass="35668">MTKKWWSAALLGAAAVLTTACGSGTPPPPAAAAAREATPLDLSGVVLLQHSEQTGLDDVVFADPVTGAAKTTLSLPGYDTSLTRFDGPATKLDLVSPDGQYATLETDDGVDVFTLNAADRRYERTGSVPAPERSMSEETAKFRNPRFGPSGSKLYFDDGKAVYSVDYRQLGQPVKEAGIVPSGSSDQHVEDWWLGAQGEVLTWRDVRHAGDGLAYLTDSSGGIAYAVYEEPGATYQFVTALDTKTVLMSAVTGSDEHGVLMRLTLDGAAPQLTKLVDRSEPSIAKVAAAPDKSTVLYQTDQGEWFASPVTPGAIARPALGQLPSTGTLSERRLVGWT</sequence>
<keyword evidence="4" id="KW-1185">Reference proteome</keyword>
<reference evidence="4" key="1">
    <citation type="submission" date="2017-07" db="EMBL/GenBank/DDBJ databases">
        <title>Comparative genome mining reveals phylogenetic distribution patterns of secondary metabolites in Amycolatopsis.</title>
        <authorList>
            <person name="Adamek M."/>
            <person name="Alanjary M."/>
            <person name="Sales-Ortells H."/>
            <person name="Goodfellow M."/>
            <person name="Bull A.T."/>
            <person name="Kalinowski J."/>
            <person name="Ziemert N."/>
        </authorList>
    </citation>
    <scope>NUCLEOTIDE SEQUENCE [LARGE SCALE GENOMIC DNA]</scope>
    <source>
        <strain evidence="4">H5</strain>
    </source>
</reference>
<evidence type="ECO:0000313" key="3">
    <source>
        <dbReference type="EMBL" id="OXM65486.1"/>
    </source>
</evidence>
<dbReference type="OrthoDB" id="3602006at2"/>
<feature type="chain" id="PRO_5039060171" description="S9 family peptidase" evidence="2">
    <location>
        <begin position="23"/>
        <end position="337"/>
    </location>
</feature>
<feature type="region of interest" description="Disordered" evidence="1">
    <location>
        <begin position="124"/>
        <end position="143"/>
    </location>
</feature>
<keyword evidence="2" id="KW-0732">Signal</keyword>
<name>A0A229T2J8_9PSEU</name>
<dbReference type="Proteomes" id="UP000215199">
    <property type="component" value="Unassembled WGS sequence"/>
</dbReference>
<evidence type="ECO:0000256" key="2">
    <source>
        <dbReference type="SAM" id="SignalP"/>
    </source>
</evidence>
<dbReference type="RefSeq" id="WP_093949886.1">
    <property type="nucleotide sequence ID" value="NZ_NMUL01000023.1"/>
</dbReference>
<proteinExistence type="predicted"/>
<evidence type="ECO:0008006" key="5">
    <source>
        <dbReference type="Google" id="ProtNLM"/>
    </source>
</evidence>
<dbReference type="EMBL" id="NMUL01000023">
    <property type="protein sequence ID" value="OXM65486.1"/>
    <property type="molecule type" value="Genomic_DNA"/>
</dbReference>
<evidence type="ECO:0000256" key="1">
    <source>
        <dbReference type="SAM" id="MobiDB-lite"/>
    </source>
</evidence>
<gene>
    <name evidence="3" type="ORF">CF165_24565</name>
</gene>
<dbReference type="SUPFAM" id="SSF82171">
    <property type="entry name" value="DPP6 N-terminal domain-like"/>
    <property type="match status" value="1"/>
</dbReference>
<dbReference type="AlphaFoldDB" id="A0A229T2J8"/>